<evidence type="ECO:0000313" key="1">
    <source>
        <dbReference type="EMBL" id="EHI61141.1"/>
    </source>
</evidence>
<dbReference type="PATRIC" id="fig|742737.3.peg.752"/>
<reference evidence="1 2" key="1">
    <citation type="submission" date="2011-08" db="EMBL/GenBank/DDBJ databases">
        <title>The Genome Sequence of Clostridium hathewayi WAL-18680.</title>
        <authorList>
            <consortium name="The Broad Institute Genome Sequencing Platform"/>
            <person name="Earl A."/>
            <person name="Ward D."/>
            <person name="Feldgarden M."/>
            <person name="Gevers D."/>
            <person name="Finegold S.M."/>
            <person name="Summanen P.H."/>
            <person name="Molitoris D.R."/>
            <person name="Song M."/>
            <person name="Daigneault M."/>
            <person name="Allen-Vercoe E."/>
            <person name="Young S.K."/>
            <person name="Zeng Q."/>
            <person name="Gargeya S."/>
            <person name="Fitzgerald M."/>
            <person name="Haas B."/>
            <person name="Abouelleil A."/>
            <person name="Alvarado L."/>
            <person name="Arachchi H.M."/>
            <person name="Berlin A."/>
            <person name="Brown A."/>
            <person name="Chapman S.B."/>
            <person name="Chen Z."/>
            <person name="Dunbar C."/>
            <person name="Freedman E."/>
            <person name="Gearin G."/>
            <person name="Gellesch M."/>
            <person name="Goldberg J."/>
            <person name="Griggs A."/>
            <person name="Gujja S."/>
            <person name="Heiman D."/>
            <person name="Howarth C."/>
            <person name="Larson L."/>
            <person name="Lui A."/>
            <person name="MacDonald P.J.P."/>
            <person name="Montmayeur A."/>
            <person name="Murphy C."/>
            <person name="Neiman D."/>
            <person name="Pearson M."/>
            <person name="Priest M."/>
            <person name="Roberts A."/>
            <person name="Saif S."/>
            <person name="Shea T."/>
            <person name="Shenoy N."/>
            <person name="Sisk P."/>
            <person name="Stolte C."/>
            <person name="Sykes S."/>
            <person name="Wortman J."/>
            <person name="Nusbaum C."/>
            <person name="Birren B."/>
        </authorList>
    </citation>
    <scope>NUCLEOTIDE SEQUENCE [LARGE SCALE GENOMIC DNA]</scope>
    <source>
        <strain evidence="1 2">WAL-18680</strain>
    </source>
</reference>
<gene>
    <name evidence="1" type="ORF">HMPREF9473_00756</name>
</gene>
<sequence>MAINFVARKCACGGKLEFDPSKKIWICKYCGTIVEREATFDKIQVDGIEGINDVVRQTLMDIANKRMESAKRNLEDCERKDHNHIGTLLANLSFQIMSISTAKSQEEARGALDKVKVYAKRLSTEFPTVAESEINLYESFGQGASDIYANLLAIFDTLNDTGRIEYVASKLDAGEVFSEYANKSLLKIAIKHGKDEVVETIINNKNHIDKKAALEEILNSYPDCEAKAGLVKKLFDERIADELSKSFFENYFINSKDSIGTKNELLELLTGTELHCNAEIIVKALFPQMDTYDAAKKTFLAIYKGDVNDLETEAIVIFVLIVNKNYDVLMAFLNVVIEQQIFVTLSSRTVISFLDSSSFAAIQKKDIINRMFHLEIDGRARDAIYNYYLNQNSDSIAERDVLIGELLSGECTISTNTVRNYVINTTIDKEKKRGVLEQIFATGFNKTFVGDLLSEYLLKGKDDKLVRDEVTDYLISLGFKVDANTLTEFIVSGKDEVSVTIERVKKLLQNGSQIKLDCLERYLLSLNNPDDFSEEMFNLLTESNFSVGISAFSKYLLSCKDIDKERHSNLIISCLGGNLAEANVTVIHLGNTVVCNLFQAFVLCGNEKQDVAVSVTNDFKERKIKLNTEIFVNDKAIKFKKYVAEHKSELSPESLQLCEENKMFSLF</sequence>
<comment type="caution">
    <text evidence="1">The sequence shown here is derived from an EMBL/GenBank/DDBJ whole genome shotgun (WGS) entry which is preliminary data.</text>
</comment>
<dbReference type="OrthoDB" id="2237218at2"/>
<keyword evidence="2" id="KW-1185">Reference proteome</keyword>
<protein>
    <submittedName>
        <fullName evidence="1">Uncharacterized protein</fullName>
    </submittedName>
</protein>
<evidence type="ECO:0000313" key="2">
    <source>
        <dbReference type="Proteomes" id="UP000005384"/>
    </source>
</evidence>
<dbReference type="RefSeq" id="WP_006778742.1">
    <property type="nucleotide sequence ID" value="NZ_CP040506.1"/>
</dbReference>
<name>G5IBH8_9FIRM</name>
<dbReference type="Proteomes" id="UP000005384">
    <property type="component" value="Unassembled WGS sequence"/>
</dbReference>
<proteinExistence type="predicted"/>
<dbReference type="HOGENOM" id="CLU_411482_0_0_9"/>
<organism evidence="1 2">
    <name type="scientific">Hungatella hathewayi WAL-18680</name>
    <dbReference type="NCBI Taxonomy" id="742737"/>
    <lineage>
        <taxon>Bacteria</taxon>
        <taxon>Bacillati</taxon>
        <taxon>Bacillota</taxon>
        <taxon>Clostridia</taxon>
        <taxon>Lachnospirales</taxon>
        <taxon>Lachnospiraceae</taxon>
        <taxon>Hungatella</taxon>
    </lineage>
</organism>
<dbReference type="AlphaFoldDB" id="G5IBH8"/>
<accession>G5IBH8</accession>
<dbReference type="EMBL" id="ADLN01000006">
    <property type="protein sequence ID" value="EHI61141.1"/>
    <property type="molecule type" value="Genomic_DNA"/>
</dbReference>